<dbReference type="PANTHER" id="PTHR24417:SF8">
    <property type="entry name" value="SERINE_THREONINE-PROTEIN KINASE LMTK2"/>
    <property type="match status" value="1"/>
</dbReference>
<gene>
    <name evidence="1" type="ORF">AAFF_G00212890</name>
</gene>
<reference evidence="1" key="1">
    <citation type="journal article" date="2023" name="Science">
        <title>Genome structures resolve the early diversification of teleost fishes.</title>
        <authorList>
            <person name="Parey E."/>
            <person name="Louis A."/>
            <person name="Montfort J."/>
            <person name="Bouchez O."/>
            <person name="Roques C."/>
            <person name="Iampietro C."/>
            <person name="Lluch J."/>
            <person name="Castinel A."/>
            <person name="Donnadieu C."/>
            <person name="Desvignes T."/>
            <person name="Floi Bucao C."/>
            <person name="Jouanno E."/>
            <person name="Wen M."/>
            <person name="Mejri S."/>
            <person name="Dirks R."/>
            <person name="Jansen H."/>
            <person name="Henkel C."/>
            <person name="Chen W.J."/>
            <person name="Zahm M."/>
            <person name="Cabau C."/>
            <person name="Klopp C."/>
            <person name="Thompson A.W."/>
            <person name="Robinson-Rechavi M."/>
            <person name="Braasch I."/>
            <person name="Lecointre G."/>
            <person name="Bobe J."/>
            <person name="Postlethwait J.H."/>
            <person name="Berthelot C."/>
            <person name="Roest Crollius H."/>
            <person name="Guiguen Y."/>
        </authorList>
    </citation>
    <scope>NUCLEOTIDE SEQUENCE</scope>
    <source>
        <strain evidence="1">NC1722</strain>
    </source>
</reference>
<protein>
    <submittedName>
        <fullName evidence="1">Uncharacterized protein</fullName>
    </submittedName>
</protein>
<evidence type="ECO:0000313" key="2">
    <source>
        <dbReference type="Proteomes" id="UP001221898"/>
    </source>
</evidence>
<name>A0AAD7W5F0_9TELE</name>
<accession>A0AAD7W5F0</accession>
<dbReference type="PANTHER" id="PTHR24417">
    <property type="entry name" value="SERINE/THREONINE-PROTEIN KINASE LMTK1"/>
    <property type="match status" value="1"/>
</dbReference>
<dbReference type="EMBL" id="JAINUG010000281">
    <property type="protein sequence ID" value="KAJ8384045.1"/>
    <property type="molecule type" value="Genomic_DNA"/>
</dbReference>
<sequence length="199" mass="21346">MGNRSCLGLPPARWRTAASPRVTGVLGWGEVRAAALAVGGGGAGLDPLELSLAVSVAALLALTVLLLNCTSCCKEQQINFKEFEDTFQDEVDFTPPAEDTPSIHSPAEVYTLAVPPLALPGPPHLQGTGLRDESTGPQVTRQSLSYIQEIGNGWFGKVLLSERYTEQELGASRVVVQELKASADSLEQNRFLQQADPYR</sequence>
<dbReference type="GO" id="GO:0004672">
    <property type="term" value="F:protein kinase activity"/>
    <property type="evidence" value="ECO:0007669"/>
    <property type="project" value="TreeGrafter"/>
</dbReference>
<organism evidence="1 2">
    <name type="scientific">Aldrovandia affinis</name>
    <dbReference type="NCBI Taxonomy" id="143900"/>
    <lineage>
        <taxon>Eukaryota</taxon>
        <taxon>Metazoa</taxon>
        <taxon>Chordata</taxon>
        <taxon>Craniata</taxon>
        <taxon>Vertebrata</taxon>
        <taxon>Euteleostomi</taxon>
        <taxon>Actinopterygii</taxon>
        <taxon>Neopterygii</taxon>
        <taxon>Teleostei</taxon>
        <taxon>Notacanthiformes</taxon>
        <taxon>Halosauridae</taxon>
        <taxon>Aldrovandia</taxon>
    </lineage>
</organism>
<comment type="caution">
    <text evidence="1">The sequence shown here is derived from an EMBL/GenBank/DDBJ whole genome shotgun (WGS) entry which is preliminary data.</text>
</comment>
<evidence type="ECO:0000313" key="1">
    <source>
        <dbReference type="EMBL" id="KAJ8384045.1"/>
    </source>
</evidence>
<dbReference type="AlphaFoldDB" id="A0AAD7W5F0"/>
<keyword evidence="2" id="KW-1185">Reference proteome</keyword>
<dbReference type="Gene3D" id="3.30.200.20">
    <property type="entry name" value="Phosphorylase Kinase, domain 1"/>
    <property type="match status" value="1"/>
</dbReference>
<dbReference type="Proteomes" id="UP001221898">
    <property type="component" value="Unassembled WGS sequence"/>
</dbReference>
<proteinExistence type="predicted"/>